<dbReference type="AlphaFoldDB" id="A0A0N1E5T3"/>
<dbReference type="Proteomes" id="UP000037800">
    <property type="component" value="Unassembled WGS sequence"/>
</dbReference>
<keyword evidence="1" id="KW-0472">Membrane</keyword>
<feature type="transmembrane region" description="Helical" evidence="1">
    <location>
        <begin position="12"/>
        <end position="40"/>
    </location>
</feature>
<gene>
    <name evidence="3" type="ORF">HPU229334_01470</name>
    <name evidence="2" type="ORF">HPU229336_04575</name>
    <name evidence="4" type="ORF">NCTC13156_00953</name>
</gene>
<evidence type="ECO:0000256" key="1">
    <source>
        <dbReference type="SAM" id="Phobius"/>
    </source>
</evidence>
<dbReference type="EMBL" id="UGJF01000001">
    <property type="protein sequence ID" value="STQ88122.1"/>
    <property type="molecule type" value="Genomic_DNA"/>
</dbReference>
<dbReference type="OrthoDB" id="9780267at2"/>
<dbReference type="InterPro" id="IPR007462">
    <property type="entry name" value="COV1-like"/>
</dbReference>
<dbReference type="Pfam" id="PF04367">
    <property type="entry name" value="DUF502"/>
    <property type="match status" value="1"/>
</dbReference>
<proteinExistence type="predicted"/>
<dbReference type="PATRIC" id="fig|35818.10.peg.935"/>
<sequence length="180" mass="20485">MNQFIAKVSKGIFAILPFLLLFWIFSFVYKFCAAIFYSIFGITNSNLFITLLIFAISLILLYYIGHLVDKNKEFLLIRITEIIIGKIPVVKSIYSGIKEVLHIFSGKNKEGYLGVAYVNVGEMELMGFITKEEGEYYWVFVPTTPNPTSGFILRIHQKNIKMSDLSVSDGFKKIISLGVK</sequence>
<accession>A0A0N1E5T3</accession>
<dbReference type="RefSeq" id="WP_005022703.1">
    <property type="nucleotide sequence ID" value="NZ_CABKNZ010000040.1"/>
</dbReference>
<dbReference type="Proteomes" id="UP000255269">
    <property type="component" value="Unassembled WGS sequence"/>
</dbReference>
<dbReference type="GeneID" id="93197017"/>
<evidence type="ECO:0000313" key="3">
    <source>
        <dbReference type="EMBL" id="KPH56422.1"/>
    </source>
</evidence>
<evidence type="ECO:0000313" key="7">
    <source>
        <dbReference type="Proteomes" id="UP000255269"/>
    </source>
</evidence>
<feature type="transmembrane region" description="Helical" evidence="1">
    <location>
        <begin position="46"/>
        <end position="64"/>
    </location>
</feature>
<dbReference type="EMBL" id="JNOC01000015">
    <property type="protein sequence ID" value="KPH56422.1"/>
    <property type="molecule type" value="Genomic_DNA"/>
</dbReference>
<evidence type="ECO:0000313" key="2">
    <source>
        <dbReference type="EMBL" id="KPH50116.1"/>
    </source>
</evidence>
<name>A0A0N1E5T3_9HELI</name>
<dbReference type="STRING" id="35818.HPU229336_04575"/>
<dbReference type="PANTHER" id="PTHR31876">
    <property type="entry name" value="COV-LIKE PROTEIN 1"/>
    <property type="match status" value="1"/>
</dbReference>
<dbReference type="PANTHER" id="PTHR31876:SF26">
    <property type="entry name" value="PROTEIN LIKE COV 2"/>
    <property type="match status" value="1"/>
</dbReference>
<evidence type="ECO:0000313" key="4">
    <source>
        <dbReference type="EMBL" id="STQ88122.1"/>
    </source>
</evidence>
<organism evidence="3 6">
    <name type="scientific">Helicobacter pullorum</name>
    <dbReference type="NCBI Taxonomy" id="35818"/>
    <lineage>
        <taxon>Bacteria</taxon>
        <taxon>Pseudomonadati</taxon>
        <taxon>Campylobacterota</taxon>
        <taxon>Epsilonproteobacteria</taxon>
        <taxon>Campylobacterales</taxon>
        <taxon>Helicobacteraceae</taxon>
        <taxon>Helicobacter</taxon>
    </lineage>
</organism>
<keyword evidence="1" id="KW-0812">Transmembrane</keyword>
<reference evidence="5 6" key="1">
    <citation type="submission" date="2014-06" db="EMBL/GenBank/DDBJ databases">
        <title>Helicobacter pullorum isolates in fresh chicken meat - phenotypic and genotypic features.</title>
        <authorList>
            <person name="Borges V."/>
            <person name="Santos A."/>
            <person name="Correia C.B."/>
            <person name="Saraiva M."/>
            <person name="Menard A."/>
            <person name="Vieira L."/>
            <person name="Sampaio D.A."/>
            <person name="Gomes J.P."/>
            <person name="Oleastro M."/>
        </authorList>
    </citation>
    <scope>NUCLEOTIDE SEQUENCE [LARGE SCALE GENOMIC DNA]</scope>
    <source>
        <strain evidence="3 6">229334/12</strain>
        <strain evidence="2 5">229336/12</strain>
    </source>
</reference>
<dbReference type="Proteomes" id="UP000037997">
    <property type="component" value="Unassembled WGS sequence"/>
</dbReference>
<dbReference type="EMBL" id="JNUR01000032">
    <property type="protein sequence ID" value="KPH50116.1"/>
    <property type="molecule type" value="Genomic_DNA"/>
</dbReference>
<reference evidence="4 7" key="2">
    <citation type="submission" date="2018-06" db="EMBL/GenBank/DDBJ databases">
        <authorList>
            <consortium name="Pathogen Informatics"/>
            <person name="Doyle S."/>
        </authorList>
    </citation>
    <scope>NUCLEOTIDE SEQUENCE [LARGE SCALE GENOMIC DNA]</scope>
    <source>
        <strain evidence="4 7">NCTC13156</strain>
    </source>
</reference>
<evidence type="ECO:0000313" key="5">
    <source>
        <dbReference type="Proteomes" id="UP000037800"/>
    </source>
</evidence>
<protein>
    <submittedName>
        <fullName evidence="4">Uncharacterized conserved protein</fullName>
    </submittedName>
</protein>
<keyword evidence="1" id="KW-1133">Transmembrane helix</keyword>
<evidence type="ECO:0000313" key="6">
    <source>
        <dbReference type="Proteomes" id="UP000037997"/>
    </source>
</evidence>